<reference evidence="1" key="1">
    <citation type="submission" date="2020-05" db="EMBL/GenBank/DDBJ databases">
        <authorList>
            <person name="Chiriac C."/>
            <person name="Salcher M."/>
            <person name="Ghai R."/>
            <person name="Kavagutti S V."/>
        </authorList>
    </citation>
    <scope>NUCLEOTIDE SEQUENCE</scope>
</reference>
<gene>
    <name evidence="1" type="ORF">UFOPK2837_00878</name>
</gene>
<organism evidence="1">
    <name type="scientific">freshwater metagenome</name>
    <dbReference type="NCBI Taxonomy" id="449393"/>
    <lineage>
        <taxon>unclassified sequences</taxon>
        <taxon>metagenomes</taxon>
        <taxon>ecological metagenomes</taxon>
    </lineage>
</organism>
<protein>
    <submittedName>
        <fullName evidence="1">Unannotated protein</fullName>
    </submittedName>
</protein>
<proteinExistence type="predicted"/>
<name>A0A6J6UBN9_9ZZZZ</name>
<evidence type="ECO:0000313" key="1">
    <source>
        <dbReference type="EMBL" id="CAB4756063.1"/>
    </source>
</evidence>
<sequence length="80" mass="8664">MISSHAKPWANAMIPARRNANFSFEIKSVLVTTANFLARGCLAISCAIKISPAPDVSSAGMHMMTTSTESMLWSTTAFKR</sequence>
<dbReference type="EMBL" id="CAEZZF010000076">
    <property type="protein sequence ID" value="CAB4756063.1"/>
    <property type="molecule type" value="Genomic_DNA"/>
</dbReference>
<dbReference type="AlphaFoldDB" id="A0A6J6UBN9"/>
<accession>A0A6J6UBN9</accession>